<dbReference type="Proteomes" id="UP000306236">
    <property type="component" value="Unassembled WGS sequence"/>
</dbReference>
<evidence type="ECO:0000259" key="13">
    <source>
        <dbReference type="Pfam" id="PF03934"/>
    </source>
</evidence>
<evidence type="ECO:0000256" key="5">
    <source>
        <dbReference type="ARBA" id="ARBA00022519"/>
    </source>
</evidence>
<evidence type="ECO:0000313" key="15">
    <source>
        <dbReference type="EMBL" id="THJ31787.1"/>
    </source>
</evidence>
<evidence type="ECO:0000256" key="3">
    <source>
        <dbReference type="ARBA" id="ARBA00022448"/>
    </source>
</evidence>
<evidence type="ECO:0000256" key="12">
    <source>
        <dbReference type="SAM" id="Phobius"/>
    </source>
</evidence>
<keyword evidence="4 10" id="KW-1003">Cell membrane</keyword>
<dbReference type="Pfam" id="PF21687">
    <property type="entry name" value="T2SSK_1st"/>
    <property type="match status" value="1"/>
</dbReference>
<dbReference type="InterPro" id="IPR038072">
    <property type="entry name" value="GspK_central_sf"/>
</dbReference>
<evidence type="ECO:0000256" key="4">
    <source>
        <dbReference type="ARBA" id="ARBA00022475"/>
    </source>
</evidence>
<reference evidence="15 16" key="1">
    <citation type="submission" date="2019-04" db="EMBL/GenBank/DDBJ databases">
        <title>Lampropedia sp YIM MLB12 draf genome.</title>
        <authorList>
            <person name="Wang Y.-X."/>
        </authorList>
    </citation>
    <scope>NUCLEOTIDE SEQUENCE [LARGE SCALE GENOMIC DNA]</scope>
    <source>
        <strain evidence="15 16">YIM MLB12</strain>
    </source>
</reference>
<evidence type="ECO:0000256" key="1">
    <source>
        <dbReference type="ARBA" id="ARBA00004533"/>
    </source>
</evidence>
<dbReference type="OrthoDB" id="5293133at2"/>
<dbReference type="SUPFAM" id="SSF158544">
    <property type="entry name" value="GspK insert domain-like"/>
    <property type="match status" value="1"/>
</dbReference>
<feature type="compositionally biased region" description="Polar residues" evidence="11">
    <location>
        <begin position="1"/>
        <end position="11"/>
    </location>
</feature>
<dbReference type="PANTHER" id="PTHR38831">
    <property type="entry name" value="TYPE II SECRETION SYSTEM PROTEIN K"/>
    <property type="match status" value="1"/>
</dbReference>
<evidence type="ECO:0000256" key="7">
    <source>
        <dbReference type="ARBA" id="ARBA00022927"/>
    </source>
</evidence>
<dbReference type="InterPro" id="IPR049179">
    <property type="entry name" value="T2SSK_SAM-like_2nd"/>
</dbReference>
<keyword evidence="3 10" id="KW-0813">Transport</keyword>
<evidence type="ECO:0000259" key="14">
    <source>
        <dbReference type="Pfam" id="PF21687"/>
    </source>
</evidence>
<keyword evidence="9 10" id="KW-0472">Membrane</keyword>
<dbReference type="PIRSF" id="PIRSF002786">
    <property type="entry name" value="XcpX"/>
    <property type="match status" value="1"/>
</dbReference>
<name>A0A4S5BHD8_9BURK</name>
<keyword evidence="8 12" id="KW-1133">Transmembrane helix</keyword>
<evidence type="ECO:0000313" key="16">
    <source>
        <dbReference type="Proteomes" id="UP000306236"/>
    </source>
</evidence>
<dbReference type="Pfam" id="PF03934">
    <property type="entry name" value="T2SSK"/>
    <property type="match status" value="1"/>
</dbReference>
<accession>A0A4S5BHD8</accession>
<evidence type="ECO:0000256" key="10">
    <source>
        <dbReference type="PIRNR" id="PIRNR002786"/>
    </source>
</evidence>
<feature type="domain" description="T2SS protein K first SAM-like" evidence="14">
    <location>
        <begin position="139"/>
        <end position="224"/>
    </location>
</feature>
<dbReference type="RefSeq" id="WP_136407331.1">
    <property type="nucleotide sequence ID" value="NZ_SSWX01000020.1"/>
</dbReference>
<dbReference type="Gene3D" id="3.30.1300.30">
    <property type="entry name" value="GSPII I/J protein-like"/>
    <property type="match status" value="1"/>
</dbReference>
<keyword evidence="16" id="KW-1185">Reference proteome</keyword>
<gene>
    <name evidence="15" type="ORF">E8K88_14185</name>
</gene>
<proteinExistence type="inferred from homology"/>
<evidence type="ECO:0000256" key="8">
    <source>
        <dbReference type="ARBA" id="ARBA00022989"/>
    </source>
</evidence>
<keyword evidence="7" id="KW-0653">Protein transport</keyword>
<keyword evidence="6 12" id="KW-0812">Transmembrane</keyword>
<dbReference type="PANTHER" id="PTHR38831:SF1">
    <property type="entry name" value="TYPE II SECRETION SYSTEM PROTEIN K-RELATED"/>
    <property type="match status" value="1"/>
</dbReference>
<evidence type="ECO:0000256" key="11">
    <source>
        <dbReference type="SAM" id="MobiDB-lite"/>
    </source>
</evidence>
<evidence type="ECO:0000256" key="9">
    <source>
        <dbReference type="ARBA" id="ARBA00023136"/>
    </source>
</evidence>
<evidence type="ECO:0000256" key="2">
    <source>
        <dbReference type="ARBA" id="ARBA00007246"/>
    </source>
</evidence>
<comment type="similarity">
    <text evidence="2 10">Belongs to the GSP K family.</text>
</comment>
<feature type="transmembrane region" description="Helical" evidence="12">
    <location>
        <begin position="26"/>
        <end position="47"/>
    </location>
</feature>
<evidence type="ECO:0000256" key="6">
    <source>
        <dbReference type="ARBA" id="ARBA00022692"/>
    </source>
</evidence>
<organism evidence="15 16">
    <name type="scientific">Lampropedia aestuarii</name>
    <dbReference type="NCBI Taxonomy" id="2562762"/>
    <lineage>
        <taxon>Bacteria</taxon>
        <taxon>Pseudomonadati</taxon>
        <taxon>Pseudomonadota</taxon>
        <taxon>Betaproteobacteria</taxon>
        <taxon>Burkholderiales</taxon>
        <taxon>Comamonadaceae</taxon>
        <taxon>Lampropedia</taxon>
    </lineage>
</organism>
<dbReference type="GO" id="GO:0009306">
    <property type="term" value="P:protein secretion"/>
    <property type="evidence" value="ECO:0007669"/>
    <property type="project" value="InterPro"/>
</dbReference>
<feature type="domain" description="T2SS protein K second SAM-like" evidence="13">
    <location>
        <begin position="229"/>
        <end position="275"/>
    </location>
</feature>
<dbReference type="GO" id="GO:0005886">
    <property type="term" value="C:plasma membrane"/>
    <property type="evidence" value="ECO:0007669"/>
    <property type="project" value="UniProtKB-SubCell"/>
</dbReference>
<feature type="region of interest" description="Disordered" evidence="11">
    <location>
        <begin position="1"/>
        <end position="20"/>
    </location>
</feature>
<comment type="subcellular location">
    <subcellularLocation>
        <location evidence="1 10">Cell inner membrane</location>
    </subcellularLocation>
</comment>
<dbReference type="NCBIfam" id="NF037980">
    <property type="entry name" value="T2SS_GspK"/>
    <property type="match status" value="1"/>
</dbReference>
<protein>
    <recommendedName>
        <fullName evidence="10">Type II secretion system protein K</fullName>
    </recommendedName>
</protein>
<dbReference type="InterPro" id="IPR005628">
    <property type="entry name" value="GspK"/>
</dbReference>
<keyword evidence="5 10" id="KW-0997">Cell inner membrane</keyword>
<comment type="caution">
    <text evidence="15">The sequence shown here is derived from an EMBL/GenBank/DDBJ whole genome shotgun (WGS) entry which is preliminary data.</text>
</comment>
<dbReference type="EMBL" id="SSWX01000020">
    <property type="protein sequence ID" value="THJ31787.1"/>
    <property type="molecule type" value="Genomic_DNA"/>
</dbReference>
<dbReference type="InterPro" id="IPR049031">
    <property type="entry name" value="T2SSK_SAM-like_1st"/>
</dbReference>
<dbReference type="AlphaFoldDB" id="A0A4S5BHD8"/>
<sequence>MNACAPTSNGLPPSHRTDGQRKQRGAALLLAMLIVALVASLAAAATWQQYQSVRAEADERAQSQARWLITGALDWGKIIMYLDARAGKTDHLNEPWSVPLEEAKLGTFLTAENNVAQNTNANADLDEAFFSGGIADLNSRLNVTNLVKSNQVDGTVLKQFQNLFSSLGIEARLATQLADNYLESTRSSLSADVPLTPTCTQELTWLGLSPQQVLLLEPYVTILPRLTRININTASERVLAAALPGNDAQAAAARLAAVRNFSPFNNLTAAENLLGEGTTLGNDLFDVASEFFLVSGQLRIEGLNVHDRYILFREGQRLSTTRRECVNPAWRLESNLRPSR</sequence>